<sequence length="176" mass="19079">MDTTQAGPQPAGERTVNPFVVVDGVDGFIAFLADVFGATERAEARTPDMFADDGTLIHAEVAIGDSLLMMVDRKRGWPFIPALTQVWVADPAATLRRATARGARVVTEVLPFYGGSDIARFQDPWGNLWWLFSPAADADASAQEWDEESWEAPSEPGPVYTTIVDALRDLEDPGVG</sequence>
<dbReference type="InterPro" id="IPR004360">
    <property type="entry name" value="Glyas_Fos-R_dOase_dom"/>
</dbReference>
<organism evidence="2 3">
    <name type="scientific">Streptomonospora salina</name>
    <dbReference type="NCBI Taxonomy" id="104205"/>
    <lineage>
        <taxon>Bacteria</taxon>
        <taxon>Bacillati</taxon>
        <taxon>Actinomycetota</taxon>
        <taxon>Actinomycetes</taxon>
        <taxon>Streptosporangiales</taxon>
        <taxon>Nocardiopsidaceae</taxon>
        <taxon>Streptomonospora</taxon>
    </lineage>
</organism>
<accession>A0A841E0A1</accession>
<dbReference type="Proteomes" id="UP000578077">
    <property type="component" value="Unassembled WGS sequence"/>
</dbReference>
<dbReference type="InterPro" id="IPR037523">
    <property type="entry name" value="VOC_core"/>
</dbReference>
<dbReference type="PANTHER" id="PTHR34109:SF1">
    <property type="entry name" value="VOC DOMAIN-CONTAINING PROTEIN"/>
    <property type="match status" value="1"/>
</dbReference>
<reference evidence="2 3" key="1">
    <citation type="submission" date="2020-08" db="EMBL/GenBank/DDBJ databases">
        <title>Sequencing the genomes of 1000 actinobacteria strains.</title>
        <authorList>
            <person name="Klenk H.-P."/>
        </authorList>
    </citation>
    <scope>NUCLEOTIDE SEQUENCE [LARGE SCALE GENOMIC DNA]</scope>
    <source>
        <strain evidence="2 3">DSM 44593</strain>
    </source>
</reference>
<dbReference type="EMBL" id="JACHLY010000001">
    <property type="protein sequence ID" value="MBB5996476.1"/>
    <property type="molecule type" value="Genomic_DNA"/>
</dbReference>
<proteinExistence type="predicted"/>
<dbReference type="InterPro" id="IPR029068">
    <property type="entry name" value="Glyas_Bleomycin-R_OHBP_Dase"/>
</dbReference>
<dbReference type="PANTHER" id="PTHR34109">
    <property type="entry name" value="BNAUNNG04460D PROTEIN-RELATED"/>
    <property type="match status" value="1"/>
</dbReference>
<evidence type="ECO:0000313" key="3">
    <source>
        <dbReference type="Proteomes" id="UP000578077"/>
    </source>
</evidence>
<dbReference type="Pfam" id="PF00903">
    <property type="entry name" value="Glyoxalase"/>
    <property type="match status" value="1"/>
</dbReference>
<dbReference type="SUPFAM" id="SSF54593">
    <property type="entry name" value="Glyoxalase/Bleomycin resistance protein/Dihydroxybiphenyl dioxygenase"/>
    <property type="match status" value="1"/>
</dbReference>
<dbReference type="Gene3D" id="3.30.720.120">
    <property type="match status" value="1"/>
</dbReference>
<evidence type="ECO:0000259" key="1">
    <source>
        <dbReference type="PROSITE" id="PS51819"/>
    </source>
</evidence>
<evidence type="ECO:0000313" key="2">
    <source>
        <dbReference type="EMBL" id="MBB5996476.1"/>
    </source>
</evidence>
<dbReference type="PROSITE" id="PS51819">
    <property type="entry name" value="VOC"/>
    <property type="match status" value="1"/>
</dbReference>
<gene>
    <name evidence="2" type="ORF">HNR25_000227</name>
</gene>
<feature type="domain" description="VOC" evidence="1">
    <location>
        <begin position="14"/>
        <end position="134"/>
    </location>
</feature>
<keyword evidence="3" id="KW-1185">Reference proteome</keyword>
<protein>
    <submittedName>
        <fullName evidence="2">Putative glyoxalase superfamily protein PhnB</fullName>
    </submittedName>
</protein>
<name>A0A841E0A1_9ACTN</name>
<dbReference type="Gene3D" id="3.30.720.110">
    <property type="match status" value="1"/>
</dbReference>
<dbReference type="RefSeq" id="WP_184632643.1">
    <property type="nucleotide sequence ID" value="NZ_BAABKT010000044.1"/>
</dbReference>
<dbReference type="AlphaFoldDB" id="A0A841E0A1"/>
<comment type="caution">
    <text evidence="2">The sequence shown here is derived from an EMBL/GenBank/DDBJ whole genome shotgun (WGS) entry which is preliminary data.</text>
</comment>